<evidence type="ECO:0000313" key="9">
    <source>
        <dbReference type="Proteomes" id="UP000774326"/>
    </source>
</evidence>
<keyword evidence="5" id="KW-0813">Transport</keyword>
<accession>A0A9P8Q3V2</accession>
<dbReference type="GO" id="GO:0006886">
    <property type="term" value="P:intracellular protein transport"/>
    <property type="evidence" value="ECO:0007669"/>
    <property type="project" value="UniProtKB-UniRule"/>
</dbReference>
<name>A0A9P8Q3V2_WICPI</name>
<evidence type="ECO:0000256" key="5">
    <source>
        <dbReference type="RuleBase" id="RU367026"/>
    </source>
</evidence>
<keyword evidence="5" id="KW-0256">Endoplasmic reticulum</keyword>
<feature type="transmembrane region" description="Helical" evidence="5">
    <location>
        <begin position="47"/>
        <end position="63"/>
    </location>
</feature>
<keyword evidence="5" id="KW-0931">ER-Golgi transport</keyword>
<evidence type="ECO:0000256" key="6">
    <source>
        <dbReference type="SAM" id="Coils"/>
    </source>
</evidence>
<evidence type="ECO:0000256" key="3">
    <source>
        <dbReference type="ARBA" id="ARBA00022989"/>
    </source>
</evidence>
<dbReference type="PANTHER" id="PTHR12701">
    <property type="entry name" value="BCR-ASSOCIATED PROTEIN, BAP"/>
    <property type="match status" value="1"/>
</dbReference>
<sequence>MALYYNLVFGLLVLEMALFALLSLPLPSKLRKPLIQTISKPFQLKEVTIAIRCILVFILILFIDSVNRVSTINEELSGFTAKQENIGGAAGSVAMNAFGDRSEIQARRFYAQRNLYLTGFTLFLTLILSRTYGLVAELLSLKEQVRAGSEELQVTGDVEALKTEIEEKNKVIKSLKEQCAALSGDYDEVSKEFSSKTSKTTALA</sequence>
<reference evidence="8" key="2">
    <citation type="submission" date="2021-01" db="EMBL/GenBank/DDBJ databases">
        <authorList>
            <person name="Schikora-Tamarit M.A."/>
        </authorList>
    </citation>
    <scope>NUCLEOTIDE SEQUENCE</scope>
    <source>
        <strain evidence="8">CBS2887</strain>
    </source>
</reference>
<dbReference type="GO" id="GO:0070973">
    <property type="term" value="P:protein localization to endoplasmic reticulum exit site"/>
    <property type="evidence" value="ECO:0007669"/>
    <property type="project" value="UniProtKB-UniRule"/>
</dbReference>
<keyword evidence="5" id="KW-0653">Protein transport</keyword>
<protein>
    <recommendedName>
        <fullName evidence="5">Endoplasmic reticulum transmembrane protein</fullName>
    </recommendedName>
</protein>
<comment type="subcellular location">
    <subcellularLocation>
        <location evidence="5">Endoplasmic reticulum membrane</location>
        <topology evidence="5">Multi-pass membrane protein</topology>
    </subcellularLocation>
    <subcellularLocation>
        <location evidence="1">Membrane</location>
        <topology evidence="1">Multi-pass membrane protein</topology>
    </subcellularLocation>
</comment>
<dbReference type="InterPro" id="IPR040463">
    <property type="entry name" value="BAP29/BAP31_N"/>
</dbReference>
<keyword evidence="3 5" id="KW-1133">Transmembrane helix</keyword>
<keyword evidence="6" id="KW-0175">Coiled coil</keyword>
<keyword evidence="2 5" id="KW-0812">Transmembrane</keyword>
<comment type="similarity">
    <text evidence="5">Belongs to the BCAP29/BCAP31 family.</text>
</comment>
<reference evidence="8" key="1">
    <citation type="journal article" date="2021" name="Open Biol.">
        <title>Shared evolutionary footprints suggest mitochondrial oxidative damage underlies multiple complex I losses in fungi.</title>
        <authorList>
            <person name="Schikora-Tamarit M.A."/>
            <person name="Marcet-Houben M."/>
            <person name="Nosek J."/>
            <person name="Gabaldon T."/>
        </authorList>
    </citation>
    <scope>NUCLEOTIDE SEQUENCE</scope>
    <source>
        <strain evidence="8">CBS2887</strain>
    </source>
</reference>
<comment type="caution">
    <text evidence="8">The sequence shown here is derived from an EMBL/GenBank/DDBJ whole genome shotgun (WGS) entry which is preliminary data.</text>
</comment>
<dbReference type="Proteomes" id="UP000774326">
    <property type="component" value="Unassembled WGS sequence"/>
</dbReference>
<proteinExistence type="inferred from homology"/>
<feature type="transmembrane region" description="Helical" evidence="5">
    <location>
        <begin position="6"/>
        <end position="26"/>
    </location>
</feature>
<dbReference type="AlphaFoldDB" id="A0A9P8Q3V2"/>
<dbReference type="InterPro" id="IPR008417">
    <property type="entry name" value="BAP29/BAP31"/>
</dbReference>
<evidence type="ECO:0000313" key="8">
    <source>
        <dbReference type="EMBL" id="KAH3683758.1"/>
    </source>
</evidence>
<dbReference type="GO" id="GO:0005789">
    <property type="term" value="C:endoplasmic reticulum membrane"/>
    <property type="evidence" value="ECO:0007669"/>
    <property type="project" value="UniProtKB-SubCell"/>
</dbReference>
<organism evidence="8 9">
    <name type="scientific">Wickerhamomyces pijperi</name>
    <name type="common">Yeast</name>
    <name type="synonym">Pichia pijperi</name>
    <dbReference type="NCBI Taxonomy" id="599730"/>
    <lineage>
        <taxon>Eukaryota</taxon>
        <taxon>Fungi</taxon>
        <taxon>Dikarya</taxon>
        <taxon>Ascomycota</taxon>
        <taxon>Saccharomycotina</taxon>
        <taxon>Saccharomycetes</taxon>
        <taxon>Phaffomycetales</taxon>
        <taxon>Wickerhamomycetaceae</taxon>
        <taxon>Wickerhamomyces</taxon>
    </lineage>
</organism>
<dbReference type="OrthoDB" id="435607at2759"/>
<keyword evidence="4 5" id="KW-0472">Membrane</keyword>
<gene>
    <name evidence="8" type="ORF">WICPIJ_005277</name>
</gene>
<dbReference type="Pfam" id="PF05529">
    <property type="entry name" value="Bap31"/>
    <property type="match status" value="1"/>
</dbReference>
<feature type="domain" description="BAP29/BAP31 transmembrane" evidence="7">
    <location>
        <begin position="1"/>
        <end position="147"/>
    </location>
</feature>
<evidence type="ECO:0000256" key="1">
    <source>
        <dbReference type="ARBA" id="ARBA00004141"/>
    </source>
</evidence>
<keyword evidence="9" id="KW-1185">Reference proteome</keyword>
<dbReference type="EMBL" id="JAEUBG010002963">
    <property type="protein sequence ID" value="KAH3683758.1"/>
    <property type="molecule type" value="Genomic_DNA"/>
</dbReference>
<dbReference type="PANTHER" id="PTHR12701:SF20">
    <property type="entry name" value="ENDOPLASMIC RETICULUM TRANSMEMBRANE PROTEIN"/>
    <property type="match status" value="1"/>
</dbReference>
<feature type="transmembrane region" description="Helical" evidence="5">
    <location>
        <begin position="115"/>
        <end position="136"/>
    </location>
</feature>
<comment type="function">
    <text evidence="5">May play a role in anterograde transport of membrane proteins from the endoplasmic reticulum to the Golgi.</text>
</comment>
<evidence type="ECO:0000259" key="7">
    <source>
        <dbReference type="Pfam" id="PF05529"/>
    </source>
</evidence>
<evidence type="ECO:0000256" key="4">
    <source>
        <dbReference type="ARBA" id="ARBA00023136"/>
    </source>
</evidence>
<feature type="coiled-coil region" evidence="6">
    <location>
        <begin position="158"/>
        <end position="192"/>
    </location>
</feature>
<evidence type="ECO:0000256" key="2">
    <source>
        <dbReference type="ARBA" id="ARBA00022692"/>
    </source>
</evidence>
<dbReference type="GO" id="GO:0006888">
    <property type="term" value="P:endoplasmic reticulum to Golgi vesicle-mediated transport"/>
    <property type="evidence" value="ECO:0007669"/>
    <property type="project" value="UniProtKB-UniRule"/>
</dbReference>